<dbReference type="PRINTS" id="PR00705">
    <property type="entry name" value="PAPAIN"/>
</dbReference>
<dbReference type="EMBL" id="KQ764717">
    <property type="protein sequence ID" value="OAD54413.1"/>
    <property type="molecule type" value="Genomic_DNA"/>
</dbReference>
<protein>
    <recommendedName>
        <fullName evidence="14">Cysteine proteinase CG12163</fullName>
    </recommendedName>
</protein>
<feature type="domain" description="Peptidase C1A papain C-terminal" evidence="10">
    <location>
        <begin position="852"/>
        <end position="1069"/>
    </location>
</feature>
<name>A0A310SH02_9HYME</name>
<keyword evidence="4" id="KW-0378">Hydrolase</keyword>
<dbReference type="CDD" id="cd00042">
    <property type="entry name" value="CY"/>
    <property type="match status" value="1"/>
</dbReference>
<dbReference type="InterPro" id="IPR039417">
    <property type="entry name" value="Peptidase_C1A_papain-like"/>
</dbReference>
<proteinExistence type="inferred from homology"/>
<evidence type="ECO:0000256" key="8">
    <source>
        <dbReference type="ARBA" id="ARBA00023180"/>
    </source>
</evidence>
<keyword evidence="5" id="KW-0788">Thiol protease</keyword>
<feature type="region of interest" description="Disordered" evidence="9">
    <location>
        <begin position="132"/>
        <end position="177"/>
    </location>
</feature>
<keyword evidence="6" id="KW-0865">Zymogen</keyword>
<dbReference type="PROSITE" id="PS00640">
    <property type="entry name" value="THIOL_PROTEASE_ASN"/>
    <property type="match status" value="1"/>
</dbReference>
<dbReference type="GO" id="GO:0006508">
    <property type="term" value="P:proteolysis"/>
    <property type="evidence" value="ECO:0007669"/>
    <property type="project" value="UniProtKB-KW"/>
</dbReference>
<evidence type="ECO:0008006" key="14">
    <source>
        <dbReference type="Google" id="ProtNLM"/>
    </source>
</evidence>
<dbReference type="Pfam" id="PF08246">
    <property type="entry name" value="Inhibitor_I29"/>
    <property type="match status" value="1"/>
</dbReference>
<dbReference type="SUPFAM" id="SSF54001">
    <property type="entry name" value="Cysteine proteinases"/>
    <property type="match status" value="1"/>
</dbReference>
<dbReference type="InterPro" id="IPR025660">
    <property type="entry name" value="Pept_his_AS"/>
</dbReference>
<keyword evidence="8" id="KW-0325">Glycoprotein</keyword>
<keyword evidence="3" id="KW-0732">Signal</keyword>
<dbReference type="InterPro" id="IPR013201">
    <property type="entry name" value="Prot_inhib_I29"/>
</dbReference>
<accession>A0A310SH02</accession>
<evidence type="ECO:0000256" key="2">
    <source>
        <dbReference type="ARBA" id="ARBA00022670"/>
    </source>
</evidence>
<dbReference type="Gene3D" id="3.10.450.10">
    <property type="match status" value="1"/>
</dbReference>
<feature type="region of interest" description="Disordered" evidence="9">
    <location>
        <begin position="194"/>
        <end position="251"/>
    </location>
</feature>
<dbReference type="Pfam" id="PF00112">
    <property type="entry name" value="Peptidase_C1"/>
    <property type="match status" value="1"/>
</dbReference>
<dbReference type="SMART" id="SM00645">
    <property type="entry name" value="Pept_C1"/>
    <property type="match status" value="1"/>
</dbReference>
<evidence type="ECO:0000256" key="4">
    <source>
        <dbReference type="ARBA" id="ARBA00022801"/>
    </source>
</evidence>
<dbReference type="Gene3D" id="3.90.70.10">
    <property type="entry name" value="Cysteine proteinases"/>
    <property type="match status" value="1"/>
</dbReference>
<dbReference type="InterPro" id="IPR000010">
    <property type="entry name" value="Cystatin_dom"/>
</dbReference>
<evidence type="ECO:0000256" key="7">
    <source>
        <dbReference type="ARBA" id="ARBA00023157"/>
    </source>
</evidence>
<keyword evidence="2" id="KW-0645">Protease</keyword>
<dbReference type="InterPro" id="IPR038765">
    <property type="entry name" value="Papain-like_cys_pep_sf"/>
</dbReference>
<comment type="similarity">
    <text evidence="1">Belongs to the peptidase C1 family.</text>
</comment>
<dbReference type="InterPro" id="IPR000668">
    <property type="entry name" value="Peptidase_C1A_C"/>
</dbReference>
<evidence type="ECO:0000259" key="11">
    <source>
        <dbReference type="SMART" id="SM00848"/>
    </source>
</evidence>
<dbReference type="SUPFAM" id="SSF54403">
    <property type="entry name" value="Cystatin/monellin"/>
    <property type="match status" value="1"/>
</dbReference>
<dbReference type="PROSITE" id="PS00639">
    <property type="entry name" value="THIOL_PROTEASE_HIS"/>
    <property type="match status" value="1"/>
</dbReference>
<feature type="compositionally biased region" description="Basic and acidic residues" evidence="9">
    <location>
        <begin position="164"/>
        <end position="177"/>
    </location>
</feature>
<dbReference type="Proteomes" id="UP000250275">
    <property type="component" value="Unassembled WGS sequence"/>
</dbReference>
<dbReference type="SMART" id="SM00848">
    <property type="entry name" value="Inhibitor_I29"/>
    <property type="match status" value="1"/>
</dbReference>
<dbReference type="PROSITE" id="PS00139">
    <property type="entry name" value="THIOL_PROTEASE_CYS"/>
    <property type="match status" value="1"/>
</dbReference>
<evidence type="ECO:0000256" key="3">
    <source>
        <dbReference type="ARBA" id="ARBA00022729"/>
    </source>
</evidence>
<organism evidence="12 13">
    <name type="scientific">Eufriesea mexicana</name>
    <dbReference type="NCBI Taxonomy" id="516756"/>
    <lineage>
        <taxon>Eukaryota</taxon>
        <taxon>Metazoa</taxon>
        <taxon>Ecdysozoa</taxon>
        <taxon>Arthropoda</taxon>
        <taxon>Hexapoda</taxon>
        <taxon>Insecta</taxon>
        <taxon>Pterygota</taxon>
        <taxon>Neoptera</taxon>
        <taxon>Endopterygota</taxon>
        <taxon>Hymenoptera</taxon>
        <taxon>Apocrita</taxon>
        <taxon>Aculeata</taxon>
        <taxon>Apoidea</taxon>
        <taxon>Anthophila</taxon>
        <taxon>Apidae</taxon>
        <taxon>Eufriesea</taxon>
    </lineage>
</organism>
<keyword evidence="13" id="KW-1185">Reference proteome</keyword>
<evidence type="ECO:0000256" key="1">
    <source>
        <dbReference type="ARBA" id="ARBA00008455"/>
    </source>
</evidence>
<dbReference type="PANTHER" id="PTHR12411">
    <property type="entry name" value="CYSTEINE PROTEASE FAMILY C1-RELATED"/>
    <property type="match status" value="1"/>
</dbReference>
<dbReference type="AlphaFoldDB" id="A0A310SH02"/>
<dbReference type="InterPro" id="IPR025661">
    <property type="entry name" value="Pept_asp_AS"/>
</dbReference>
<gene>
    <name evidence="12" type="ORF">WN48_07777</name>
</gene>
<evidence type="ECO:0000256" key="9">
    <source>
        <dbReference type="SAM" id="MobiDB-lite"/>
    </source>
</evidence>
<evidence type="ECO:0000256" key="6">
    <source>
        <dbReference type="ARBA" id="ARBA00023145"/>
    </source>
</evidence>
<dbReference type="OrthoDB" id="387093at2759"/>
<dbReference type="InterPro" id="IPR000169">
    <property type="entry name" value="Pept_cys_AS"/>
</dbReference>
<evidence type="ECO:0000256" key="5">
    <source>
        <dbReference type="ARBA" id="ARBA00022807"/>
    </source>
</evidence>
<dbReference type="GO" id="GO:0004869">
    <property type="term" value="F:cysteine-type endopeptidase inhibitor activity"/>
    <property type="evidence" value="ECO:0007669"/>
    <property type="project" value="InterPro"/>
</dbReference>
<evidence type="ECO:0000313" key="12">
    <source>
        <dbReference type="EMBL" id="OAD54413.1"/>
    </source>
</evidence>
<sequence>MIEERQERGRIEERIENAREGKYGRVRVIEIKAFKQDAILEGRETLKWLTALLVQHYEGFHPDHVALNRQPTNQRRVKLGFTNCETTPEQRVGCIEKITRQMLSDVQSAPARLRSVRLTRNRHRPLVASLLLGLQRTNHPKRKSQSQEIETLGGERTTNLGDLFNDHSNSDSDSKRRSDRITIFGRIVDRRAVESESEKYGRRGSSSSTLHDENLGNGRETKERREGGKRGGNATDRNNKGGNPRWSNNAKSVFPPVIFRASSEILPRDRTREPGRRRGFLCAGDSLTSLVIECDQSTDASLLALRQTEAAQHRQPPPVLESCFFLVVETEGVTEVGGEKWAKQVKEEPPYAIYRLTFDLTPICKGTLEPCPREACAIEVKQHELGDINILKESIQCMYLYPQSKQDDPLQVQESNHDQDHIIENLDKQIINNQSVELDHEIQKNGDHVDRPFIAMRASSPNYCPGCPYELNPNLPGFTAFGEQVVKSMDELIQNDFKHKVINIANVTRAVPPSSNIIQYQILFYIGETNCLKNAVEQQKCFVQVNLPVKICLVTFEEQPWQQSSRKIIKNNCTMDDNAEIKENVNFYSTLNSEALVTSVPNREEANYEKWEALENLRNILDNYTYVTTKDSEKLEQSVVTEHPILKVSINKSDNNDKPQEFEDKVKEFNEFLKDFDVPTTETRSNLEINKDEVKEEIIYPTKLKEGTEIKECLFEIWSQPWIDNGSPKITIHCDVNNRRKRSLQGKLYNYKMLKIAQEMKDQSLFANFVKTFNKTYASAEEKQQRFKVFKMNLQIIQMLQTYEQGTAQYGVTMFADLTPKEFKARYLGLRPELKRENEIPFSEAEIPDISLPHKFDWRDYGVVTPVKDQGRCGSCWAFSVTGNIEGQYAIKHGNLLSLSEQELVDCDTLDEGCNGGYMDNAYKAIETIGGLELESDYPYDGKNEKCHFVKTKATVQVIDAVNITSNETKMAQWLTQKGPISIAINAIAMQFYFGGVSHPIHALCNANALDHGVLIVGYGTSRYPIFHKELPYWIIKNSWGPRWGESGYYRVYRGDGTCGLNKQPTSAIVA</sequence>
<feature type="domain" description="Cathepsin propeptide inhibitor" evidence="11">
    <location>
        <begin position="766"/>
        <end position="823"/>
    </location>
</feature>
<keyword evidence="7" id="KW-1015">Disulfide bond</keyword>
<dbReference type="CDD" id="cd02248">
    <property type="entry name" value="Peptidase_C1A"/>
    <property type="match status" value="1"/>
</dbReference>
<dbReference type="InterPro" id="IPR046350">
    <property type="entry name" value="Cystatin_sf"/>
</dbReference>
<evidence type="ECO:0000259" key="10">
    <source>
        <dbReference type="SMART" id="SM00645"/>
    </source>
</evidence>
<dbReference type="GO" id="GO:0008234">
    <property type="term" value="F:cysteine-type peptidase activity"/>
    <property type="evidence" value="ECO:0007669"/>
    <property type="project" value="UniProtKB-KW"/>
</dbReference>
<dbReference type="FunFam" id="3.90.70.10:FF:000130">
    <property type="entry name" value="Cysteine proteinase 1"/>
    <property type="match status" value="1"/>
</dbReference>
<feature type="compositionally biased region" description="Basic and acidic residues" evidence="9">
    <location>
        <begin position="210"/>
        <end position="229"/>
    </location>
</feature>
<reference evidence="12 13" key="1">
    <citation type="submission" date="2015-07" db="EMBL/GenBank/DDBJ databases">
        <title>The genome of Eufriesea mexicana.</title>
        <authorList>
            <person name="Pan H."/>
            <person name="Kapheim K."/>
        </authorList>
    </citation>
    <scope>NUCLEOTIDE SEQUENCE [LARGE SCALE GENOMIC DNA]</scope>
    <source>
        <strain evidence="12">0111107269</strain>
        <tissue evidence="12">Whole body</tissue>
    </source>
</reference>
<evidence type="ECO:0000313" key="13">
    <source>
        <dbReference type="Proteomes" id="UP000250275"/>
    </source>
</evidence>
<dbReference type="InterPro" id="IPR013128">
    <property type="entry name" value="Peptidase_C1A"/>
</dbReference>